<dbReference type="Pfam" id="PF17852">
    <property type="entry name" value="Dynein_AAA_lid"/>
    <property type="match status" value="1"/>
</dbReference>
<evidence type="ECO:0000256" key="3">
    <source>
        <dbReference type="ARBA" id="ARBA00008887"/>
    </source>
</evidence>
<keyword evidence="6" id="KW-0677">Repeat</keyword>
<dbReference type="InterPro" id="IPR024317">
    <property type="entry name" value="Dynein_heavy_chain_D4_dom"/>
</dbReference>
<dbReference type="Gene3D" id="1.10.8.710">
    <property type="match status" value="1"/>
</dbReference>
<evidence type="ECO:0000256" key="9">
    <source>
        <dbReference type="ARBA" id="ARBA00023017"/>
    </source>
</evidence>
<evidence type="ECO:0000256" key="6">
    <source>
        <dbReference type="ARBA" id="ARBA00022737"/>
    </source>
</evidence>
<accession>A0A8J2RTY1</accession>
<dbReference type="GO" id="GO:0042995">
    <property type="term" value="C:cell projection"/>
    <property type="evidence" value="ECO:0007669"/>
    <property type="project" value="UniProtKB-SubCell"/>
</dbReference>
<dbReference type="FunFam" id="1.20.920.20:FF:000006">
    <property type="entry name" value="Dynein, axonemal, heavy chain 6"/>
    <property type="match status" value="1"/>
</dbReference>
<dbReference type="GO" id="GO:0045505">
    <property type="term" value="F:dynein intermediate chain binding"/>
    <property type="evidence" value="ECO:0007669"/>
    <property type="project" value="InterPro"/>
</dbReference>
<keyword evidence="8" id="KW-0067">ATP-binding</keyword>
<evidence type="ECO:0000256" key="7">
    <source>
        <dbReference type="ARBA" id="ARBA00022741"/>
    </source>
</evidence>
<evidence type="ECO:0000256" key="13">
    <source>
        <dbReference type="ARBA" id="ARBA00023273"/>
    </source>
</evidence>
<evidence type="ECO:0000256" key="2">
    <source>
        <dbReference type="ARBA" id="ARBA00004316"/>
    </source>
</evidence>
<feature type="domain" description="AAA+ ATPase" evidence="15">
    <location>
        <begin position="1247"/>
        <end position="1345"/>
    </location>
</feature>
<dbReference type="InterPro" id="IPR013602">
    <property type="entry name" value="Dynein_heavy_linker"/>
</dbReference>
<dbReference type="InterPro" id="IPR042219">
    <property type="entry name" value="AAA_lid_11_sf"/>
</dbReference>
<dbReference type="EMBL" id="CAKKLH010000257">
    <property type="protein sequence ID" value="CAH0107190.1"/>
    <property type="molecule type" value="Genomic_DNA"/>
</dbReference>
<dbReference type="InterPro" id="IPR042222">
    <property type="entry name" value="Dynein_2_N"/>
</dbReference>
<dbReference type="GO" id="GO:0051959">
    <property type="term" value="F:dynein light intermediate chain binding"/>
    <property type="evidence" value="ECO:0007669"/>
    <property type="project" value="InterPro"/>
</dbReference>
<dbReference type="GO" id="GO:0005874">
    <property type="term" value="C:microtubule"/>
    <property type="evidence" value="ECO:0007669"/>
    <property type="project" value="UniProtKB-KW"/>
</dbReference>
<keyword evidence="11" id="KW-0505">Motor protein</keyword>
<dbReference type="Gene3D" id="3.20.180.20">
    <property type="entry name" value="Dynein heavy chain, N-terminal domain 2"/>
    <property type="match status" value="1"/>
</dbReference>
<dbReference type="OrthoDB" id="447173at2759"/>
<evidence type="ECO:0000313" key="16">
    <source>
        <dbReference type="EMBL" id="CAH0107190.1"/>
    </source>
</evidence>
<dbReference type="Pfam" id="PF12777">
    <property type="entry name" value="MT"/>
    <property type="match status" value="1"/>
</dbReference>
<protein>
    <recommendedName>
        <fullName evidence="15">AAA+ ATPase domain-containing protein</fullName>
    </recommendedName>
</protein>
<comment type="subcellular location">
    <subcellularLocation>
        <location evidence="2">Cell projection</location>
    </subcellularLocation>
    <subcellularLocation>
        <location evidence="1">Cytoplasm</location>
        <location evidence="1">Cytoskeleton</location>
    </subcellularLocation>
</comment>
<dbReference type="InterPro" id="IPR024743">
    <property type="entry name" value="Dynein_HC_stalk"/>
</dbReference>
<dbReference type="PANTHER" id="PTHR45703:SF1">
    <property type="entry name" value="DYNEINS HEAVY CHAIN"/>
    <property type="match status" value="1"/>
</dbReference>
<dbReference type="Pfam" id="PF03028">
    <property type="entry name" value="Dynein_heavy"/>
    <property type="match status" value="1"/>
</dbReference>
<dbReference type="Pfam" id="PF08393">
    <property type="entry name" value="DHC_N2"/>
    <property type="match status" value="1"/>
</dbReference>
<evidence type="ECO:0000256" key="4">
    <source>
        <dbReference type="ARBA" id="ARBA00022490"/>
    </source>
</evidence>
<dbReference type="GO" id="GO:0030286">
    <property type="term" value="C:dynein complex"/>
    <property type="evidence" value="ECO:0007669"/>
    <property type="project" value="UniProtKB-KW"/>
</dbReference>
<keyword evidence="7" id="KW-0547">Nucleotide-binding</keyword>
<dbReference type="InterPro" id="IPR043157">
    <property type="entry name" value="Dynein_AAA1S"/>
</dbReference>
<dbReference type="PANTHER" id="PTHR45703">
    <property type="entry name" value="DYNEIN HEAVY CHAIN"/>
    <property type="match status" value="1"/>
</dbReference>
<keyword evidence="12" id="KW-0206">Cytoskeleton</keyword>
<dbReference type="FunFam" id="3.40.50.300:FF:004778">
    <property type="entry name" value="Dynein heavy chain"/>
    <property type="match status" value="1"/>
</dbReference>
<keyword evidence="4" id="KW-0963">Cytoplasm</keyword>
<gene>
    <name evidence="16" type="ORF">DGAL_LOCUS10481</name>
</gene>
<dbReference type="FunFam" id="1.10.287.2620:FF:000001">
    <property type="entry name" value="Cytoplasmic dynein heavy chain 1"/>
    <property type="match status" value="1"/>
</dbReference>
<dbReference type="Gene3D" id="1.20.920.30">
    <property type="match status" value="1"/>
</dbReference>
<dbReference type="Gene3D" id="1.20.58.1120">
    <property type="match status" value="1"/>
</dbReference>
<organism evidence="16 17">
    <name type="scientific">Daphnia galeata</name>
    <dbReference type="NCBI Taxonomy" id="27404"/>
    <lineage>
        <taxon>Eukaryota</taxon>
        <taxon>Metazoa</taxon>
        <taxon>Ecdysozoa</taxon>
        <taxon>Arthropoda</taxon>
        <taxon>Crustacea</taxon>
        <taxon>Branchiopoda</taxon>
        <taxon>Diplostraca</taxon>
        <taxon>Cladocera</taxon>
        <taxon>Anomopoda</taxon>
        <taxon>Daphniidae</taxon>
        <taxon>Daphnia</taxon>
    </lineage>
</organism>
<dbReference type="FunFam" id="1.20.140.100:FF:000004">
    <property type="entry name" value="Dynein axonemal heavy chain 6"/>
    <property type="match status" value="1"/>
</dbReference>
<feature type="coiled-coil region" evidence="14">
    <location>
        <begin position="2691"/>
        <end position="2756"/>
    </location>
</feature>
<dbReference type="InterPro" id="IPR027417">
    <property type="entry name" value="P-loop_NTPase"/>
</dbReference>
<reference evidence="16" key="1">
    <citation type="submission" date="2021-11" db="EMBL/GenBank/DDBJ databases">
        <authorList>
            <person name="Schell T."/>
        </authorList>
    </citation>
    <scope>NUCLEOTIDE SEQUENCE</scope>
    <source>
        <strain evidence="16">M5</strain>
    </source>
</reference>
<dbReference type="Gene3D" id="3.40.50.300">
    <property type="entry name" value="P-loop containing nucleotide triphosphate hydrolases"/>
    <property type="match status" value="5"/>
</dbReference>
<dbReference type="Gene3D" id="1.20.920.20">
    <property type="match status" value="1"/>
</dbReference>
<dbReference type="InterPro" id="IPR026983">
    <property type="entry name" value="DHC"/>
</dbReference>
<dbReference type="InterPro" id="IPR041466">
    <property type="entry name" value="Dynein_AAA5_ext"/>
</dbReference>
<keyword evidence="13" id="KW-0966">Cell projection</keyword>
<dbReference type="InterPro" id="IPR035699">
    <property type="entry name" value="AAA_6"/>
</dbReference>
<evidence type="ECO:0000256" key="1">
    <source>
        <dbReference type="ARBA" id="ARBA00004245"/>
    </source>
</evidence>
<dbReference type="FunFam" id="3.20.180.20:FF:000003">
    <property type="entry name" value="Dynein heavy chain 12, axonemal"/>
    <property type="match status" value="1"/>
</dbReference>
<sequence>MSERNTNSNQGFIVKDGVLCRVNLRYRKVEGEKPVEKKKKRKPQGKCDEFSPFVVSQQCPEASPPLSPQEQRKRASRLRMKPIFFTKPRGSYSIDNVSLRARLFQLMIKRIPKLVQPVDHSVWAMQELTEINTKCMKLAALSQPEKHCSIIIRAPVPWHQQYLIAREFATHNLFATHPVSLEIRKYWDSTYRSWRLFDSWWDKKNSMDPDALLNFIRKRCHHLQHSLIDKWIPECCTVLNRQKPTWASMVPLKRGESLQQILRFFNSLTRLISLQIRCLLYSWIDEWMDLMSSYQAGNDDDHVTADEFPKVYPFIRLELTLSNLKVFVKPKHERIQRKMEKVLQTIVNVSCCIPRIERIFLSGYNGGEEFLVSIAWEDDHVQSVLKKVKQVVNSNKRVPERFIKDIYVKYEPLLQPPFSELYGETGEMIWEENEKLFKKRMAELDGIKKKLLLLKSHVYLKLFFLDCQQLNKHLIDFIDNIKSTLVTRIMKDNRHIVRQICTRFETVTEKVSYVPQNTAELVESVDFVNKSQNESLPEMLQEVNAAGGRLLTLLNYTMLHKDDLSLSCRLFHWPNDLDSVLQVSSTRLQRIRIETERVLKERTQLFLGQLEGYGEALENFKNKETTSLTTEEMKNSTTLLQDLHQKLQTAEIELAEINNDEALLEWPVTDVPTLPALIQLIEPYYQLWHVAYKFHESHDVWFHGPFRKLDSQMIADEINAMSQQMKQLAIVFADVSAAKRVTDTVRKRIEKFLGYLPLLHAVCNPGLRERHWILISQNFESPMCPEPDTSLSELVGAGLMQYISRIEEVSVTATKEFALEETLQRMQSEWNDICFEFLPYRDSDVSVLTGIEEIQALVDDHILRAQTMHASPYIAPLEPVLQAWEEQLVGVQDTMDVWMKVQNTWLYLEPIFSSEDIQRQMASDAAKFSHVDAMWRSLMSGATNEPRVLIAASRQGLLDELREAFEILEDIQKGLHDYLEKKRLFFSRFYFLSNDELLEILSKTKEPERIQPHLRKCFDGIGRLLFNSNQEIEAMVSDGNEKEREIVRFREAIVPARSKGMVELWMSEVDDAMKDALIHYTEMAMKEWTNQPDMEYLQRYPGQTIYCASAINWTKSITDTITAGSKWSDLESSTVLLVTHLTSMLKQRPISTVRITLNNLIMFHLHSRDVIQKMKSKYVSSLDDFYWQKNLRYYWNTDALEGLGHLTVAMIETQVPYGFEYMGNCHRLVLTPATEKGFQIVMLALKQFQGGWLHGLQGVGKTETIKELARAVAKQCLVFNCFDGLDTRSIGRILKGIAQSGAWSCFDDIDKVSPEVVSVMAVQVHTLQMALSRRLRRVNFEGSDVQVTVGSAIFITTQTKDRLPDSFRSLFRLASILNPDLHYIIKISLLSQGFKNHLTIGPRIFKLIYDINNEIPDVSTNANLRSLREILKISSRLKSDEVDAEEGAIIHHAFISFFETQLTPKQGEVLRRLVNQSFPISTIDRQMVTEAFGKNVIEACQDFNLIPSQSFIDKVWQLHESLVARNGVILLGATLAGKSTLYKILAKVYPKIVMGSSTGDDGRIMMHVISPWSLPSKYLYEWNEPEKNRWNDGIITKALRELSNNSPISPRWLVLDGHVHSELVGHLHTLLDASRKLTLPSGEILQIPQSFRVIFETSDLTYASPSTITRCGIVRVSEDIVSVDSLYLGWLKRSSFSTDLHPLFDKFMKMILKPTLDFAVQSSASSYCIIPANQPYLFVSFTRLVNSLTASHENLQLKPLILLKLLTFSVVWTIGAIFSYDCKSHFHQYFTKLFDAEEDSPNDFGVGKILPSQDCSVFSYKLDVVTGHWILWRDALPSIPGSFDGPRIIISNESVAIQQFFIKTYSNGNVPVLILGPASVGKSQVTQFAIEDLPKDRFVHNIVHVTPVTTSSSLLNSIMIGLDRRRKGVYGPALGRRCVLFVDDIITSDPAEGNIRTPSELLRHWLNYECVFDGKAASKMELVDIHLITSVRLTDRFEEEFDVRLLRHMNTIFIDPVTTDGLVTMTSTILERHFSSGFVNAVSKMAKVVSVATVELYQVWEEKTREKVPHYSVSVSCVNRVIQGLLNVSAANLPNVNKLHRLWIHETCRVWADRLMSDEDRQWFISHLDRIGLVHFKQNLSKYLFASAMGGADYTILPKIHFSKLPSLKSTEVICDEVTDMDAIIQLMENRLEQHNKDNTVSAPIKLVISLNVAYHVLHISHALNRQRGHVILIGDAGRGRRSCATVAALLLDYDIFQIRAGRNYGVLEWKEDVKKLIHRSGIQQEKIVFLCNAADFQKRIFFDYIGRLISGYEISELFTNEERQEMTELYQKRTKEMANFNQILSQVDENLRVALCVSPRDPCYIHLPHYPSVFKFASILWFESWPEETLEVIAKKWLDDIPGLSDKLQLNYSNYFKNVHNSMRLYSESKGMAQHSSAAYLELLSNFRTLWLSKEKDLLQQKERYNVGLGKLQFAASQVVVMQEELRSLQPQLVDTSAETESLMVKIEQDTVKVEAQKEIIAADESLANEAAAAAQAIKDECESDLAEATPALDAAINALDTLKPADITLVKSMRHPPSIVKLVMEAVCVMKQIPPVKKLDMGTGKITDNYWQAAQKILGDLRFLDLLRSYDKDNIPTNVMKRIREKYIPNPEFNPNIVRHVSTACEGLCRWVRAMEVYDRVIKIVAPKRAKLQEAEQELARQMKRLSEKHSQLQQISDKLQGLNDDFAAMSKKKKDLEDSIDQCHQKMERAEKLIGGLGGEQENWKTSSNNLDFRLKQLPGDVLLSASIITYLGPMKNEQRTDCLKKWLQLIQECQIPHSSNFSLVDCLIDHVKIRAWNLAGLPSDRYSLDNGIITTSCMRWPLLFDPQDQGLKWIINNEFKNQVQEIRYDDINYLKEMKAAISQGHIVVLVNVKDKLDPELGKFNDLLESNNLLEKRTFVTSDEKTVIQIGSELVPWSPKFRMYLITKEENSASNLELASKLTIINFLLSRAGLEDKFLSLFLSNERPELEDQKQMLMVQSASNQRQIRDLEDRILYVLSASRGNILEDETATKTLYSSKITSEGISVKQKEIQKSEQEIDQVRESYRPVASHAASLYSCIGQLKHLNKVYQFSLPWFLNLFTNSTVASQTSLLISERIVYVNENFTRTLHHSICRALFNVDRQLFTVLLAFAALRSKSNVQQETIDRLYAEKPIPPSHWIGPSWMDNKKWQHIMELSQNIENLKDLPHHIECNSEEWQNFCLPSNATEILPSPWDQLEPLEQLLVIKHLKPDCFAASTTKFIKAILGPNYSENINSGLKGAYEESTSTVPVLCFVSGNIDPCQSISSLCGKKLENRNRIKSFALGRGSDRSVYNLIRRCVDEGNWAVVQNIHLYPDLVNEILNQLQVDQKDFGNEFRLWMIGYASSQYSPMALQFCVKTVCESPICFRDGLLEILRLDFVHDFSSARASSAETSFQSANPSQLEKENVIFRSEPWRRVSLALFCFHALLLERNRYTNLGFSGIVEFTYYDLKSALILIKDAMLSAKDISLTSLRSLVVDCVYCAQLTHESDAAILRRFIDHLFSSNILQADRLVISLCGKVSIPFTNNPRILQESIQSLPKDLGPEAVGLSRDLLKQCHIEESVDLLRKLNCCSGSSER</sequence>
<keyword evidence="17" id="KW-1185">Reference proteome</keyword>
<dbReference type="SMART" id="SM00382">
    <property type="entry name" value="AAA"/>
    <property type="match status" value="2"/>
</dbReference>
<keyword evidence="9" id="KW-0243">Dynein</keyword>
<dbReference type="InterPro" id="IPR054354">
    <property type="entry name" value="DYNC2H1-like_lid"/>
</dbReference>
<comment type="similarity">
    <text evidence="3">Belongs to the dynein heavy chain family.</text>
</comment>
<evidence type="ECO:0000256" key="5">
    <source>
        <dbReference type="ARBA" id="ARBA00022701"/>
    </source>
</evidence>
<dbReference type="GO" id="GO:0005524">
    <property type="term" value="F:ATP binding"/>
    <property type="evidence" value="ECO:0007669"/>
    <property type="project" value="UniProtKB-KW"/>
</dbReference>
<keyword evidence="10 14" id="KW-0175">Coiled coil</keyword>
<dbReference type="InterPro" id="IPR042228">
    <property type="entry name" value="Dynein_linker_3"/>
</dbReference>
<dbReference type="InterPro" id="IPR035706">
    <property type="entry name" value="AAA_9"/>
</dbReference>
<keyword evidence="5" id="KW-0493">Microtubule</keyword>
<evidence type="ECO:0000256" key="8">
    <source>
        <dbReference type="ARBA" id="ARBA00022840"/>
    </source>
</evidence>
<dbReference type="GO" id="GO:0008569">
    <property type="term" value="F:minus-end-directed microtubule motor activity"/>
    <property type="evidence" value="ECO:0007669"/>
    <property type="project" value="InterPro"/>
</dbReference>
<dbReference type="Pfam" id="PF18198">
    <property type="entry name" value="AAA_lid_11"/>
    <property type="match status" value="1"/>
</dbReference>
<dbReference type="GO" id="GO:0007018">
    <property type="term" value="P:microtubule-based movement"/>
    <property type="evidence" value="ECO:0007669"/>
    <property type="project" value="InterPro"/>
</dbReference>
<evidence type="ECO:0000256" key="10">
    <source>
        <dbReference type="ARBA" id="ARBA00023054"/>
    </source>
</evidence>
<evidence type="ECO:0000256" key="12">
    <source>
        <dbReference type="ARBA" id="ARBA00023212"/>
    </source>
</evidence>
<evidence type="ECO:0000256" key="11">
    <source>
        <dbReference type="ARBA" id="ARBA00023175"/>
    </source>
</evidence>
<dbReference type="Pfam" id="PF12781">
    <property type="entry name" value="AAA_9"/>
    <property type="match status" value="1"/>
</dbReference>
<feature type="coiled-coil region" evidence="14">
    <location>
        <begin position="633"/>
        <end position="660"/>
    </location>
</feature>
<name>A0A8J2RTY1_9CRUS</name>
<dbReference type="SUPFAM" id="SSF52540">
    <property type="entry name" value="P-loop containing nucleoside triphosphate hydrolases"/>
    <property type="match status" value="4"/>
</dbReference>
<dbReference type="Gene3D" id="1.10.8.1220">
    <property type="match status" value="1"/>
</dbReference>
<dbReference type="InterPro" id="IPR003593">
    <property type="entry name" value="AAA+_ATPase"/>
</dbReference>
<proteinExistence type="inferred from homology"/>
<dbReference type="Proteomes" id="UP000789390">
    <property type="component" value="Unassembled WGS sequence"/>
</dbReference>
<dbReference type="InterPro" id="IPR004273">
    <property type="entry name" value="Dynein_heavy_D6_P-loop"/>
</dbReference>
<dbReference type="Pfam" id="PF22597">
    <property type="entry name" value="DYN_lid"/>
    <property type="match status" value="1"/>
</dbReference>
<evidence type="ECO:0000313" key="17">
    <source>
        <dbReference type="Proteomes" id="UP000789390"/>
    </source>
</evidence>
<comment type="caution">
    <text evidence="16">The sequence shown here is derived from an EMBL/GenBank/DDBJ whole genome shotgun (WGS) entry which is preliminary data.</text>
</comment>
<feature type="domain" description="AAA+ ATPase" evidence="15">
    <location>
        <begin position="1868"/>
        <end position="2007"/>
    </location>
</feature>
<dbReference type="Gene3D" id="1.10.8.720">
    <property type="entry name" value="Region D6 of dynein motor"/>
    <property type="match status" value="1"/>
</dbReference>
<dbReference type="InterPro" id="IPR041658">
    <property type="entry name" value="AAA_lid_11"/>
</dbReference>
<dbReference type="Pfam" id="PF12780">
    <property type="entry name" value="AAA_8"/>
    <property type="match status" value="1"/>
</dbReference>
<evidence type="ECO:0000259" key="15">
    <source>
        <dbReference type="SMART" id="SM00382"/>
    </source>
</evidence>
<dbReference type="Pfam" id="PF12774">
    <property type="entry name" value="AAA_6"/>
    <property type="match status" value="1"/>
</dbReference>
<dbReference type="Gene3D" id="1.10.287.2620">
    <property type="match status" value="1"/>
</dbReference>
<evidence type="ECO:0000256" key="14">
    <source>
        <dbReference type="SAM" id="Coils"/>
    </source>
</evidence>
<dbReference type="Gene3D" id="1.20.140.100">
    <property type="entry name" value="Dynein heavy chain, N-terminal domain 2"/>
    <property type="match status" value="1"/>
</dbReference>
<dbReference type="Gene3D" id="6.10.140.1060">
    <property type="match status" value="1"/>
</dbReference>
<dbReference type="Pfam" id="PF12775">
    <property type="entry name" value="AAA_7"/>
    <property type="match status" value="1"/>
</dbReference>